<dbReference type="AlphaFoldDB" id="A0A8S9ZHR9"/>
<evidence type="ECO:0000256" key="1">
    <source>
        <dbReference type="SAM" id="MobiDB-lite"/>
    </source>
</evidence>
<dbReference type="Proteomes" id="UP000605970">
    <property type="component" value="Unassembled WGS sequence"/>
</dbReference>
<reference evidence="2" key="1">
    <citation type="journal article" date="2020" name="Ecol. Evol.">
        <title>Genome structure and content of the rice root-knot nematode (Meloidogyne graminicola).</title>
        <authorList>
            <person name="Phan N.T."/>
            <person name="Danchin E.G.J."/>
            <person name="Klopp C."/>
            <person name="Perfus-Barbeoch L."/>
            <person name="Kozlowski D.K."/>
            <person name="Koutsovoulos G.D."/>
            <person name="Lopez-Roques C."/>
            <person name="Bouchez O."/>
            <person name="Zahm M."/>
            <person name="Besnard G."/>
            <person name="Bellafiore S."/>
        </authorList>
    </citation>
    <scope>NUCLEOTIDE SEQUENCE</scope>
    <source>
        <strain evidence="2">VN-18</strain>
    </source>
</reference>
<protein>
    <submittedName>
        <fullName evidence="2">Uncharacterized protein</fullName>
    </submittedName>
</protein>
<sequence>MNIKTNLLDNKQVSRVEHHKEPSTHLKGSPSFTSTKPILRKSSTSIGALSPLQQNHFSTILEIAEDQGLTMSTRQTTPSNTPFEHKDERDNIKLAPLRHSATEMAASQNCVKGGGFMRIFGNGGFLSKPLMHTDEENYRYIMALDR</sequence>
<evidence type="ECO:0000313" key="3">
    <source>
        <dbReference type="Proteomes" id="UP000605970"/>
    </source>
</evidence>
<evidence type="ECO:0000313" key="2">
    <source>
        <dbReference type="EMBL" id="KAF7632844.1"/>
    </source>
</evidence>
<comment type="caution">
    <text evidence="2">The sequence shown here is derived from an EMBL/GenBank/DDBJ whole genome shotgun (WGS) entry which is preliminary data.</text>
</comment>
<dbReference type="EMBL" id="JABEBT010000092">
    <property type="protein sequence ID" value="KAF7632844.1"/>
    <property type="molecule type" value="Genomic_DNA"/>
</dbReference>
<keyword evidence="3" id="KW-1185">Reference proteome</keyword>
<feature type="compositionally biased region" description="Polar residues" evidence="1">
    <location>
        <begin position="1"/>
        <end position="11"/>
    </location>
</feature>
<feature type="region of interest" description="Disordered" evidence="1">
    <location>
        <begin position="1"/>
        <end position="36"/>
    </location>
</feature>
<dbReference type="OrthoDB" id="5873111at2759"/>
<accession>A0A8S9ZHR9</accession>
<proteinExistence type="predicted"/>
<gene>
    <name evidence="2" type="ORF">Mgra_00007776</name>
</gene>
<name>A0A8S9ZHR9_9BILA</name>
<feature type="compositionally biased region" description="Basic and acidic residues" evidence="1">
    <location>
        <begin position="12"/>
        <end position="24"/>
    </location>
</feature>
<organism evidence="2 3">
    <name type="scientific">Meloidogyne graminicola</name>
    <dbReference type="NCBI Taxonomy" id="189291"/>
    <lineage>
        <taxon>Eukaryota</taxon>
        <taxon>Metazoa</taxon>
        <taxon>Ecdysozoa</taxon>
        <taxon>Nematoda</taxon>
        <taxon>Chromadorea</taxon>
        <taxon>Rhabditida</taxon>
        <taxon>Tylenchina</taxon>
        <taxon>Tylenchomorpha</taxon>
        <taxon>Tylenchoidea</taxon>
        <taxon>Meloidogynidae</taxon>
        <taxon>Meloidogyninae</taxon>
        <taxon>Meloidogyne</taxon>
    </lineage>
</organism>